<dbReference type="InterPro" id="IPR001763">
    <property type="entry name" value="Rhodanese-like_dom"/>
</dbReference>
<dbReference type="CDD" id="cd01449">
    <property type="entry name" value="TST_Repeat_2"/>
    <property type="match status" value="1"/>
</dbReference>
<sequence length="287" mass="30961">MSFTNIVNAEWVKSRWGEGAGESERVVIADVRFSPKDAHYGRNAYDEGHLPGAVFIDFKADLTDPAGEHGGRSPLPSPERLAGLFGGLGIDGLTTVVVYEDGNGPAASRLWWILKYLGHDNVYVLDGGYSAWTAAGFPVTQETSVPEVRAFIPAVRPELLADVNEVRAASERRVSAALVDSRDANQYLGLEAPFDPVAGHIPSAANFFWKDSLNEDGSWKTPEQLRESFSGLGSSSDEIIVYCGSGISATPNVLALQEAGFTNVKLYSGSWSDWISYSENPVATGEE</sequence>
<dbReference type="Proteomes" id="UP000502248">
    <property type="component" value="Chromosome"/>
</dbReference>
<dbReference type="PANTHER" id="PTHR11364">
    <property type="entry name" value="THIOSULFATE SULFERTANSFERASE"/>
    <property type="match status" value="1"/>
</dbReference>
<dbReference type="Pfam" id="PF00581">
    <property type="entry name" value="Rhodanese"/>
    <property type="match status" value="2"/>
</dbReference>
<keyword evidence="5" id="KW-1185">Reference proteome</keyword>
<dbReference type="PANTHER" id="PTHR11364:SF27">
    <property type="entry name" value="SULFURTRANSFERASE"/>
    <property type="match status" value="1"/>
</dbReference>
<dbReference type="EMBL" id="CP051680">
    <property type="protein sequence ID" value="QJD85980.1"/>
    <property type="molecule type" value="Genomic_DNA"/>
</dbReference>
<evidence type="ECO:0000313" key="4">
    <source>
        <dbReference type="EMBL" id="QJD85980.1"/>
    </source>
</evidence>
<name>A0A7Z2VNA6_9BACL</name>
<dbReference type="SMART" id="SM00450">
    <property type="entry name" value="RHOD"/>
    <property type="match status" value="2"/>
</dbReference>
<keyword evidence="2" id="KW-0677">Repeat</keyword>
<dbReference type="InterPro" id="IPR045078">
    <property type="entry name" value="TST/MPST-like"/>
</dbReference>
<dbReference type="RefSeq" id="WP_169282232.1">
    <property type="nucleotide sequence ID" value="NZ_CP051680.1"/>
</dbReference>
<dbReference type="CDD" id="cd01448">
    <property type="entry name" value="TST_Repeat_1"/>
    <property type="match status" value="1"/>
</dbReference>
<dbReference type="PROSITE" id="PS50206">
    <property type="entry name" value="RHODANESE_3"/>
    <property type="match status" value="2"/>
</dbReference>
<keyword evidence="1 4" id="KW-0808">Transferase</keyword>
<dbReference type="KEGG" id="cheb:HH215_24260"/>
<dbReference type="InterPro" id="IPR001307">
    <property type="entry name" value="Thiosulphate_STrfase_CS"/>
</dbReference>
<dbReference type="SUPFAM" id="SSF52821">
    <property type="entry name" value="Rhodanese/Cell cycle control phosphatase"/>
    <property type="match status" value="2"/>
</dbReference>
<feature type="domain" description="Rhodanese" evidence="3">
    <location>
        <begin position="172"/>
        <end position="283"/>
    </location>
</feature>
<dbReference type="InterPro" id="IPR036873">
    <property type="entry name" value="Rhodanese-like_dom_sf"/>
</dbReference>
<evidence type="ECO:0000313" key="5">
    <source>
        <dbReference type="Proteomes" id="UP000502248"/>
    </source>
</evidence>
<dbReference type="PROSITE" id="PS00380">
    <property type="entry name" value="RHODANESE_1"/>
    <property type="match status" value="1"/>
</dbReference>
<dbReference type="AlphaFoldDB" id="A0A7Z2VNA6"/>
<evidence type="ECO:0000256" key="1">
    <source>
        <dbReference type="ARBA" id="ARBA00022679"/>
    </source>
</evidence>
<evidence type="ECO:0000259" key="3">
    <source>
        <dbReference type="PROSITE" id="PS50206"/>
    </source>
</evidence>
<accession>A0A7Z2VNA6</accession>
<gene>
    <name evidence="4" type="ORF">HH215_24260</name>
</gene>
<dbReference type="Gene3D" id="3.40.250.10">
    <property type="entry name" value="Rhodanese-like domain"/>
    <property type="match status" value="2"/>
</dbReference>
<organism evidence="4 5">
    <name type="scientific">Cohnella herbarum</name>
    <dbReference type="NCBI Taxonomy" id="2728023"/>
    <lineage>
        <taxon>Bacteria</taxon>
        <taxon>Bacillati</taxon>
        <taxon>Bacillota</taxon>
        <taxon>Bacilli</taxon>
        <taxon>Bacillales</taxon>
        <taxon>Paenibacillaceae</taxon>
        <taxon>Cohnella</taxon>
    </lineage>
</organism>
<evidence type="ECO:0000256" key="2">
    <source>
        <dbReference type="ARBA" id="ARBA00022737"/>
    </source>
</evidence>
<protein>
    <submittedName>
        <fullName evidence="4">Sulfurtransferase</fullName>
    </submittedName>
</protein>
<reference evidence="4 5" key="1">
    <citation type="submission" date="2020-04" db="EMBL/GenBank/DDBJ databases">
        <title>Genome sequencing of novel species.</title>
        <authorList>
            <person name="Heo J."/>
            <person name="Kim S.-J."/>
            <person name="Kim J.-S."/>
            <person name="Hong S.-B."/>
            <person name="Kwon S.-W."/>
        </authorList>
    </citation>
    <scope>NUCLEOTIDE SEQUENCE [LARGE SCALE GENOMIC DNA]</scope>
    <source>
        <strain evidence="4 5">MFER-1</strain>
    </source>
</reference>
<feature type="domain" description="Rhodanese" evidence="3">
    <location>
        <begin position="22"/>
        <end position="141"/>
    </location>
</feature>
<proteinExistence type="predicted"/>
<dbReference type="GO" id="GO:0004792">
    <property type="term" value="F:thiosulfate-cyanide sulfurtransferase activity"/>
    <property type="evidence" value="ECO:0007669"/>
    <property type="project" value="InterPro"/>
</dbReference>